<dbReference type="Pfam" id="PF09485">
    <property type="entry name" value="CRISPR_Cse2"/>
    <property type="match status" value="1"/>
</dbReference>
<gene>
    <name evidence="2" type="primary">casA</name>
    <name evidence="2" type="ORF">KGA66_12895</name>
</gene>
<dbReference type="Gene3D" id="1.10.520.40">
    <property type="entry name" value="CRISPR-associated protein Cse2"/>
    <property type="match status" value="1"/>
</dbReference>
<dbReference type="InterPro" id="IPR038287">
    <property type="entry name" value="Cse2_sf"/>
</dbReference>
<protein>
    <submittedName>
        <fullName evidence="2">Type I-E CRISPR-associated protein Cse1/CasA</fullName>
    </submittedName>
</protein>
<dbReference type="RefSeq" id="WP_211468110.1">
    <property type="nucleotide sequence ID" value="NZ_JAGSXH010000038.1"/>
</dbReference>
<dbReference type="Proteomes" id="UP000677913">
    <property type="component" value="Unassembled WGS sequence"/>
</dbReference>
<dbReference type="InterPro" id="IPR013382">
    <property type="entry name" value="CRISPR-assoc_prot_Cse2"/>
</dbReference>
<sequence>MDADAGASVLTGDWVPVTLLDSAPEAISGRSAFGLRELLEYGPYIASLAVTSPPALSALYRVLYALAARVTRLDREPEDGEDWEQARLDILVAGHFDPSALDEYFNRYAARFGLFDPARPFLQDPRLAEQCQKRAGVNKLAVGRPAGNNHSWFGHHRDEAALPVPRRQALLDLLVWLYYGASGKCSARTVQGRADSNTKAGPLRSALSYHPVGESLFETLIAGIPNPDVRYEDPDDPCPWEREDLPDPRGLTQVRGVCSSLTGRAQHAVLLVPDASGHDVADAYITWAYRDDVAGDVHDPYLIWQLSKAGNLYARRADAGRALWRDLDALAFQETADSSQIRQPPVFAHLPRSGFRVQALGFDQDGQAKDTQFVAGLTPPQFDAARLREQGQNRLRIASLREAGETMGFRLERSAKKAWAEYAGEKIADCAWSQQAAARYWPAAEELFWRRMAAGAFDGARQAFRLIAEPIYDEVTRAAAASLRGARAVEMARFELYGGLPKQSAPPRRREPTVTRPAVPVSASQQRRRDFIETVIRRCTDPRHPEARAALRGALGKRWDAIPHGAYKFLEDAGLPEFGNVCELHAHYAVAAMIAAVPRKVDLRSAPDASWRYGSDMGVCLASAVARQDLTLEAAEGKLDLLVKQSTAGLHRHLPPVALRLAARPGAVDWAALLADLAAWERERNTISRRWLRSFYRTRLYAQREAARAADGDPAA</sequence>
<evidence type="ECO:0000313" key="2">
    <source>
        <dbReference type="EMBL" id="MBS2963946.1"/>
    </source>
</evidence>
<dbReference type="AlphaFoldDB" id="A0A8J7WKG1"/>
<dbReference type="EMBL" id="JAGSXH010000038">
    <property type="protein sequence ID" value="MBS2963946.1"/>
    <property type="molecule type" value="Genomic_DNA"/>
</dbReference>
<dbReference type="NCBIfam" id="TIGR02547">
    <property type="entry name" value="casA_cse1"/>
    <property type="match status" value="1"/>
</dbReference>
<comment type="caution">
    <text evidence="2">The sequence shown here is derived from an EMBL/GenBank/DDBJ whole genome shotgun (WGS) entry which is preliminary data.</text>
</comment>
<keyword evidence="3" id="KW-1185">Reference proteome</keyword>
<organism evidence="2 3">
    <name type="scientific">Actinocrinis puniceicyclus</name>
    <dbReference type="NCBI Taxonomy" id="977794"/>
    <lineage>
        <taxon>Bacteria</taxon>
        <taxon>Bacillati</taxon>
        <taxon>Actinomycetota</taxon>
        <taxon>Actinomycetes</taxon>
        <taxon>Catenulisporales</taxon>
        <taxon>Actinospicaceae</taxon>
        <taxon>Actinocrinis</taxon>
    </lineage>
</organism>
<name>A0A8J7WKG1_9ACTN</name>
<accession>A0A8J7WKG1</accession>
<reference evidence="2" key="1">
    <citation type="submission" date="2021-04" db="EMBL/GenBank/DDBJ databases">
        <title>Genome based classification of Actinospica acidithermotolerans sp. nov., an actinobacterium isolated from an Indonesian hot spring.</title>
        <authorList>
            <person name="Kusuma A.B."/>
            <person name="Putra K.E."/>
            <person name="Nafisah S."/>
            <person name="Loh J."/>
            <person name="Nouioui I."/>
            <person name="Goodfellow M."/>
        </authorList>
    </citation>
    <scope>NUCLEOTIDE SEQUENCE</scope>
    <source>
        <strain evidence="2">DSM 45618</strain>
    </source>
</reference>
<evidence type="ECO:0000313" key="3">
    <source>
        <dbReference type="Proteomes" id="UP000677913"/>
    </source>
</evidence>
<proteinExistence type="predicted"/>
<dbReference type="Pfam" id="PF09481">
    <property type="entry name" value="CRISPR_Cse1"/>
    <property type="match status" value="1"/>
</dbReference>
<evidence type="ECO:0000256" key="1">
    <source>
        <dbReference type="SAM" id="MobiDB-lite"/>
    </source>
</evidence>
<dbReference type="InterPro" id="IPR013381">
    <property type="entry name" value="CRISPR-assoc_prot_Cse1"/>
</dbReference>
<feature type="region of interest" description="Disordered" evidence="1">
    <location>
        <begin position="500"/>
        <end position="522"/>
    </location>
</feature>